<dbReference type="Pfam" id="PF02698">
    <property type="entry name" value="DUF218"/>
    <property type="match status" value="1"/>
</dbReference>
<dbReference type="STRING" id="156980.SAMN04489745_3010"/>
<protein>
    <submittedName>
        <fullName evidence="3">DUF218 domain-containing protein</fullName>
    </submittedName>
</protein>
<evidence type="ECO:0000313" key="4">
    <source>
        <dbReference type="Proteomes" id="UP000182652"/>
    </source>
</evidence>
<dbReference type="CDD" id="cd06259">
    <property type="entry name" value="YdcF-like"/>
    <property type="match status" value="1"/>
</dbReference>
<feature type="transmembrane region" description="Helical" evidence="1">
    <location>
        <begin position="38"/>
        <end position="54"/>
    </location>
</feature>
<reference evidence="3 4" key="1">
    <citation type="submission" date="2016-10" db="EMBL/GenBank/DDBJ databases">
        <authorList>
            <person name="de Groot N.N."/>
        </authorList>
    </citation>
    <scope>NUCLEOTIDE SEQUENCE [LARGE SCALE GENOMIC DNA]</scope>
    <source>
        <strain evidence="3 4">DSM 10495</strain>
    </source>
</reference>
<gene>
    <name evidence="3" type="ORF">SAMN04489745_3010</name>
</gene>
<dbReference type="GO" id="GO:0043164">
    <property type="term" value="P:Gram-negative-bacterium-type cell wall biogenesis"/>
    <property type="evidence" value="ECO:0007669"/>
    <property type="project" value="TreeGrafter"/>
</dbReference>
<feature type="domain" description="DUF218" evidence="2">
    <location>
        <begin position="168"/>
        <end position="311"/>
    </location>
</feature>
<dbReference type="InterPro" id="IPR003848">
    <property type="entry name" value="DUF218"/>
</dbReference>
<name>A0A1H4SZ77_9MICC</name>
<dbReference type="InterPro" id="IPR014729">
    <property type="entry name" value="Rossmann-like_a/b/a_fold"/>
</dbReference>
<evidence type="ECO:0000256" key="1">
    <source>
        <dbReference type="SAM" id="Phobius"/>
    </source>
</evidence>
<feature type="transmembrane region" description="Helical" evidence="1">
    <location>
        <begin position="6"/>
        <end position="26"/>
    </location>
</feature>
<organism evidence="3 4">
    <name type="scientific">Arthrobacter woluwensis</name>
    <dbReference type="NCBI Taxonomy" id="156980"/>
    <lineage>
        <taxon>Bacteria</taxon>
        <taxon>Bacillati</taxon>
        <taxon>Actinomycetota</taxon>
        <taxon>Actinomycetes</taxon>
        <taxon>Micrococcales</taxon>
        <taxon>Micrococcaceae</taxon>
        <taxon>Arthrobacter</taxon>
    </lineage>
</organism>
<feature type="transmembrane region" description="Helical" evidence="1">
    <location>
        <begin position="319"/>
        <end position="337"/>
    </location>
</feature>
<accession>A0A1H4SZ77</accession>
<proteinExistence type="predicted"/>
<keyword evidence="1" id="KW-0812">Transmembrane</keyword>
<evidence type="ECO:0000313" key="3">
    <source>
        <dbReference type="EMBL" id="SEC49329.1"/>
    </source>
</evidence>
<dbReference type="Proteomes" id="UP000182652">
    <property type="component" value="Unassembled WGS sequence"/>
</dbReference>
<keyword evidence="4" id="KW-1185">Reference proteome</keyword>
<feature type="transmembrane region" description="Helical" evidence="1">
    <location>
        <begin position="129"/>
        <end position="154"/>
    </location>
</feature>
<sequence length="343" mass="37611">MDNITRVILENITTVLAIVFALAAAVSTWRDRRRMRNGVFLLLALGFALLSLGRNDETAWLLLIVVLLAILAVPVLGLFLVVNGVVMLRREGRSLANLLSLAVGLLVLFAPFLLGLLERFAGGPEAPIWVSMVPFLLFMLVAYVGFVFCAFLLYSFIYARTRSKQVPDYVIILGSGLIGGKVPPLLAGRLDKAVQIHRAAPEGSRPVLIPSGGQGPDETRSEGAAMAEYLVDAGVTETDVLPETEARTTMENLEFSRALMTKKDPVVTVTTSSYHVFRAAMYTRRAGMKAVVRGSKTAAYFVPSAFLREFVAVFLQYKWINFGVCAAIVLGCLALLWESYRWS</sequence>
<dbReference type="PANTHER" id="PTHR30336:SF4">
    <property type="entry name" value="ENVELOPE BIOGENESIS FACTOR ELYC"/>
    <property type="match status" value="1"/>
</dbReference>
<dbReference type="EMBL" id="FNSN01000003">
    <property type="protein sequence ID" value="SEC49329.1"/>
    <property type="molecule type" value="Genomic_DNA"/>
</dbReference>
<dbReference type="AlphaFoldDB" id="A0A1H4SZ77"/>
<keyword evidence="1" id="KW-0472">Membrane</keyword>
<dbReference type="PANTHER" id="PTHR30336">
    <property type="entry name" value="INNER MEMBRANE PROTEIN, PROBABLE PERMEASE"/>
    <property type="match status" value="1"/>
</dbReference>
<feature type="transmembrane region" description="Helical" evidence="1">
    <location>
        <begin position="98"/>
        <end position="117"/>
    </location>
</feature>
<dbReference type="RefSeq" id="WP_066214362.1">
    <property type="nucleotide sequence ID" value="NZ_FNSN01000003.1"/>
</dbReference>
<feature type="transmembrane region" description="Helical" evidence="1">
    <location>
        <begin position="60"/>
        <end position="86"/>
    </location>
</feature>
<dbReference type="InterPro" id="IPR051599">
    <property type="entry name" value="Cell_Envelope_Assoc"/>
</dbReference>
<dbReference type="GO" id="GO:0000270">
    <property type="term" value="P:peptidoglycan metabolic process"/>
    <property type="evidence" value="ECO:0007669"/>
    <property type="project" value="TreeGrafter"/>
</dbReference>
<evidence type="ECO:0000259" key="2">
    <source>
        <dbReference type="Pfam" id="PF02698"/>
    </source>
</evidence>
<dbReference type="Gene3D" id="3.40.50.620">
    <property type="entry name" value="HUPs"/>
    <property type="match status" value="1"/>
</dbReference>
<dbReference type="GO" id="GO:0005886">
    <property type="term" value="C:plasma membrane"/>
    <property type="evidence" value="ECO:0007669"/>
    <property type="project" value="TreeGrafter"/>
</dbReference>
<keyword evidence="1" id="KW-1133">Transmembrane helix</keyword>